<reference evidence="1" key="1">
    <citation type="submission" date="2023-08" db="EMBL/GenBank/DDBJ databases">
        <title>A de novo genome assembly of Solanum verrucosum Schlechtendal, a Mexican diploid species geographically isolated from the other diploid A-genome species in potato relatives.</title>
        <authorList>
            <person name="Hosaka K."/>
        </authorList>
    </citation>
    <scope>NUCLEOTIDE SEQUENCE</scope>
    <source>
        <tissue evidence="1">Young leaves</tissue>
    </source>
</reference>
<sequence>MTTYLLRRFLFKF</sequence>
<accession>A0AAF0QIE0</accession>
<dbReference type="EMBL" id="CP133615">
    <property type="protein sequence ID" value="WMV23713.1"/>
    <property type="molecule type" value="Genomic_DNA"/>
</dbReference>
<evidence type="ECO:0000313" key="2">
    <source>
        <dbReference type="Proteomes" id="UP001234989"/>
    </source>
</evidence>
<protein>
    <submittedName>
        <fullName evidence="1">Uncharacterized protein</fullName>
    </submittedName>
</protein>
<organism evidence="1 2">
    <name type="scientific">Solanum verrucosum</name>
    <dbReference type="NCBI Taxonomy" id="315347"/>
    <lineage>
        <taxon>Eukaryota</taxon>
        <taxon>Viridiplantae</taxon>
        <taxon>Streptophyta</taxon>
        <taxon>Embryophyta</taxon>
        <taxon>Tracheophyta</taxon>
        <taxon>Spermatophyta</taxon>
        <taxon>Magnoliopsida</taxon>
        <taxon>eudicotyledons</taxon>
        <taxon>Gunneridae</taxon>
        <taxon>Pentapetalae</taxon>
        <taxon>asterids</taxon>
        <taxon>lamiids</taxon>
        <taxon>Solanales</taxon>
        <taxon>Solanaceae</taxon>
        <taxon>Solanoideae</taxon>
        <taxon>Solaneae</taxon>
        <taxon>Solanum</taxon>
    </lineage>
</organism>
<keyword evidence="2" id="KW-1185">Reference proteome</keyword>
<gene>
    <name evidence="1" type="ORF">MTR67_017098</name>
</gene>
<name>A0AAF0QIE0_SOLVR</name>
<evidence type="ECO:0000313" key="1">
    <source>
        <dbReference type="EMBL" id="WMV23713.1"/>
    </source>
</evidence>
<proteinExistence type="predicted"/>
<dbReference type="Proteomes" id="UP001234989">
    <property type="component" value="Chromosome 4"/>
</dbReference>